<dbReference type="InterPro" id="IPR050595">
    <property type="entry name" value="Bact_response_regulator"/>
</dbReference>
<dbReference type="Gene3D" id="3.40.50.2300">
    <property type="match status" value="1"/>
</dbReference>
<feature type="modified residue" description="4-aspartylphosphate" evidence="2">
    <location>
        <position position="70"/>
    </location>
</feature>
<keyword evidence="5" id="KW-1185">Reference proteome</keyword>
<comment type="caution">
    <text evidence="4">The sequence shown here is derived from an EMBL/GenBank/DDBJ whole genome shotgun (WGS) entry which is preliminary data.</text>
</comment>
<keyword evidence="1 2" id="KW-0597">Phosphoprotein</keyword>
<name>A0A2T3HGK3_9SPHI</name>
<dbReference type="Proteomes" id="UP000240912">
    <property type="component" value="Unassembled WGS sequence"/>
</dbReference>
<proteinExistence type="predicted"/>
<accession>A0A2T3HGK3</accession>
<dbReference type="AlphaFoldDB" id="A0A2T3HGK3"/>
<dbReference type="PROSITE" id="PS50110">
    <property type="entry name" value="RESPONSE_REGULATORY"/>
    <property type="match status" value="1"/>
</dbReference>
<dbReference type="PANTHER" id="PTHR44591:SF3">
    <property type="entry name" value="RESPONSE REGULATORY DOMAIN-CONTAINING PROTEIN"/>
    <property type="match status" value="1"/>
</dbReference>
<evidence type="ECO:0000256" key="2">
    <source>
        <dbReference type="PROSITE-ProRule" id="PRU00169"/>
    </source>
</evidence>
<evidence type="ECO:0000313" key="4">
    <source>
        <dbReference type="EMBL" id="PST81576.1"/>
    </source>
</evidence>
<dbReference type="InterPro" id="IPR001789">
    <property type="entry name" value="Sig_transdc_resp-reg_receiver"/>
</dbReference>
<organism evidence="4 5">
    <name type="scientific">Pedobacter yulinensis</name>
    <dbReference type="NCBI Taxonomy" id="2126353"/>
    <lineage>
        <taxon>Bacteria</taxon>
        <taxon>Pseudomonadati</taxon>
        <taxon>Bacteroidota</taxon>
        <taxon>Sphingobacteriia</taxon>
        <taxon>Sphingobacteriales</taxon>
        <taxon>Sphingobacteriaceae</taxon>
        <taxon>Pedobacter</taxon>
    </lineage>
</organism>
<dbReference type="GO" id="GO:0000160">
    <property type="term" value="P:phosphorelay signal transduction system"/>
    <property type="evidence" value="ECO:0007669"/>
    <property type="project" value="InterPro"/>
</dbReference>
<dbReference type="SUPFAM" id="SSF52172">
    <property type="entry name" value="CheY-like"/>
    <property type="match status" value="1"/>
</dbReference>
<dbReference type="InterPro" id="IPR011006">
    <property type="entry name" value="CheY-like_superfamily"/>
</dbReference>
<feature type="domain" description="Response regulatory" evidence="3">
    <location>
        <begin position="21"/>
        <end position="135"/>
    </location>
</feature>
<evidence type="ECO:0000313" key="5">
    <source>
        <dbReference type="Proteomes" id="UP000240912"/>
    </source>
</evidence>
<evidence type="ECO:0000259" key="3">
    <source>
        <dbReference type="PROSITE" id="PS50110"/>
    </source>
</evidence>
<dbReference type="Pfam" id="PF00072">
    <property type="entry name" value="Response_reg"/>
    <property type="match status" value="1"/>
</dbReference>
<protein>
    <submittedName>
        <fullName evidence="4">Response regulator</fullName>
    </submittedName>
</protein>
<dbReference type="OrthoDB" id="9789181at2"/>
<sequence>METPVLKSHFMKGGQPMAGKRILVCDDDEAILDVTTLVLEDSGYEVTPVIESTRIYEVIDRFKPDLLLLDLWMPDLSGEDITRFVKTDEALRGIPVIIISASSEGRRIAEEIRADGFLPKPFDIDSLVEMVARYTSQ</sequence>
<dbReference type="SMART" id="SM00448">
    <property type="entry name" value="REC"/>
    <property type="match status" value="1"/>
</dbReference>
<gene>
    <name evidence="4" type="ORF">C7T94_19080</name>
</gene>
<reference evidence="4 5" key="1">
    <citation type="submission" date="2018-03" db="EMBL/GenBank/DDBJ databases">
        <authorList>
            <person name="Keele B.F."/>
        </authorList>
    </citation>
    <scope>NUCLEOTIDE SEQUENCE [LARGE SCALE GENOMIC DNA]</scope>
    <source>
        <strain evidence="4 5">YL28-9</strain>
    </source>
</reference>
<evidence type="ECO:0000256" key="1">
    <source>
        <dbReference type="ARBA" id="ARBA00022553"/>
    </source>
</evidence>
<dbReference type="PANTHER" id="PTHR44591">
    <property type="entry name" value="STRESS RESPONSE REGULATOR PROTEIN 1"/>
    <property type="match status" value="1"/>
</dbReference>
<dbReference type="EMBL" id="PYLS01000010">
    <property type="protein sequence ID" value="PST81576.1"/>
    <property type="molecule type" value="Genomic_DNA"/>
</dbReference>